<dbReference type="Pfam" id="PF05930">
    <property type="entry name" value="Phage_AlpA"/>
    <property type="match status" value="1"/>
</dbReference>
<organism evidence="1 2">
    <name type="scientific">Paenirhodobacter populi</name>
    <dbReference type="NCBI Taxonomy" id="2306993"/>
    <lineage>
        <taxon>Bacteria</taxon>
        <taxon>Pseudomonadati</taxon>
        <taxon>Pseudomonadota</taxon>
        <taxon>Alphaproteobacteria</taxon>
        <taxon>Rhodobacterales</taxon>
        <taxon>Rhodobacter group</taxon>
        <taxon>Paenirhodobacter</taxon>
    </lineage>
</organism>
<accession>A0A443J0E9</accession>
<protein>
    <submittedName>
        <fullName evidence="1">AlpA family phage regulatory protein</fullName>
    </submittedName>
</protein>
<name>A0A443J0E9_9RHOB</name>
<dbReference type="Proteomes" id="UP000285710">
    <property type="component" value="Unassembled WGS sequence"/>
</dbReference>
<gene>
    <name evidence="1" type="ORF">D2T33_05450</name>
</gene>
<reference evidence="1 2" key="1">
    <citation type="submission" date="2019-01" db="EMBL/GenBank/DDBJ databases">
        <title>Sinorhodobacter populi sp. nov. isolated from the symptomatic bark tissue of Populus euramericana canker.</title>
        <authorList>
            <person name="Xu G."/>
        </authorList>
    </citation>
    <scope>NUCLEOTIDE SEQUENCE [LARGE SCALE GENOMIC DNA]</scope>
    <source>
        <strain evidence="1 2">2D-5</strain>
    </source>
</reference>
<sequence>MSTARPAWIRPEAICEMLSVSPRTLKRYVATGTFPPPIKLTARTSVWFEHEVIDWMNQKAGGLRAAA</sequence>
<evidence type="ECO:0000313" key="2">
    <source>
        <dbReference type="Proteomes" id="UP000285710"/>
    </source>
</evidence>
<proteinExistence type="predicted"/>
<dbReference type="RefSeq" id="WP_128269125.1">
    <property type="nucleotide sequence ID" value="NZ_SAUW01000004.1"/>
</dbReference>
<reference evidence="1 2" key="2">
    <citation type="submission" date="2019-01" db="EMBL/GenBank/DDBJ databases">
        <authorList>
            <person name="Li Y."/>
        </authorList>
    </citation>
    <scope>NUCLEOTIDE SEQUENCE [LARGE SCALE GENOMIC DNA]</scope>
    <source>
        <strain evidence="1 2">2D-5</strain>
    </source>
</reference>
<dbReference type="AlphaFoldDB" id="A0A443J0E9"/>
<dbReference type="EMBL" id="SAUW01000004">
    <property type="protein sequence ID" value="RWR13842.1"/>
    <property type="molecule type" value="Genomic_DNA"/>
</dbReference>
<dbReference type="Gene3D" id="1.10.238.160">
    <property type="match status" value="1"/>
</dbReference>
<evidence type="ECO:0000313" key="1">
    <source>
        <dbReference type="EMBL" id="RWR13842.1"/>
    </source>
</evidence>
<dbReference type="InterPro" id="IPR009061">
    <property type="entry name" value="DNA-bd_dom_put_sf"/>
</dbReference>
<comment type="caution">
    <text evidence="1">The sequence shown here is derived from an EMBL/GenBank/DDBJ whole genome shotgun (WGS) entry which is preliminary data.</text>
</comment>
<dbReference type="InterPro" id="IPR010260">
    <property type="entry name" value="AlpA"/>
</dbReference>
<keyword evidence="2" id="KW-1185">Reference proteome</keyword>
<dbReference type="SUPFAM" id="SSF46955">
    <property type="entry name" value="Putative DNA-binding domain"/>
    <property type="match status" value="1"/>
</dbReference>